<proteinExistence type="predicted"/>
<dbReference type="InterPro" id="IPR027417">
    <property type="entry name" value="P-loop_NTPase"/>
</dbReference>
<dbReference type="Gene3D" id="3.40.50.300">
    <property type="entry name" value="P-loop containing nucleotide triphosphate hydrolases"/>
    <property type="match status" value="1"/>
</dbReference>
<reference evidence="1" key="1">
    <citation type="submission" date="2018-11" db="EMBL/GenBank/DDBJ databases">
        <authorList>
            <consortium name="Pathogen Informatics"/>
        </authorList>
    </citation>
    <scope>NUCLEOTIDE SEQUENCE</scope>
</reference>
<comment type="caution">
    <text evidence="1">The sequence shown here is derived from an EMBL/GenBank/DDBJ whole genome shotgun (WGS) entry which is preliminary data.</text>
</comment>
<evidence type="ECO:0000313" key="1">
    <source>
        <dbReference type="EMBL" id="VEL09008.1"/>
    </source>
</evidence>
<accession>A0A3S4ZDV3</accession>
<keyword evidence="2" id="KW-1185">Reference proteome</keyword>
<gene>
    <name evidence="1" type="ORF">PXEA_LOCUS2448</name>
</gene>
<organism evidence="1 2">
    <name type="scientific">Protopolystoma xenopodis</name>
    <dbReference type="NCBI Taxonomy" id="117903"/>
    <lineage>
        <taxon>Eukaryota</taxon>
        <taxon>Metazoa</taxon>
        <taxon>Spiralia</taxon>
        <taxon>Lophotrochozoa</taxon>
        <taxon>Platyhelminthes</taxon>
        <taxon>Monogenea</taxon>
        <taxon>Polyopisthocotylea</taxon>
        <taxon>Polystomatidea</taxon>
        <taxon>Polystomatidae</taxon>
        <taxon>Protopolystoma</taxon>
    </lineage>
</organism>
<name>A0A3S4ZDV3_9PLAT</name>
<dbReference type="AlphaFoldDB" id="A0A3S4ZDV3"/>
<dbReference type="OrthoDB" id="422637at2759"/>
<feature type="non-terminal residue" evidence="1">
    <location>
        <position position="1"/>
    </location>
</feature>
<evidence type="ECO:0008006" key="3">
    <source>
        <dbReference type="Google" id="ProtNLM"/>
    </source>
</evidence>
<dbReference type="EMBL" id="CAAALY010005236">
    <property type="protein sequence ID" value="VEL09008.1"/>
    <property type="molecule type" value="Genomic_DNA"/>
</dbReference>
<protein>
    <recommendedName>
        <fullName evidence="3">ABC transporter domain-containing protein</fullName>
    </recommendedName>
</protein>
<sequence length="341" mass="37578">MLSNVFYASSDLPVPVSIPNDAPSPLTCISSAEPGLIIFLPQQITLPCGGLPKLDFGTYCSLFDRDSSLDYNCFEQLLSRSRTRPPLPLSSTPLASSFCAPTSRPLALLHQLLVTATAFHYTPPPASINDRKSFPSLSNSSIGNVGMKWVNDLKRRRMAASSFRGFRSITQGDVELAEERSLEIMQEEGDDAAISGHSNYLVRPQCTYATADVIFASSKTSRLSNIFHSISTLFCGPHESRPPLWPATSMLRATQLLVEFRLISYAESIDLEKQPLPRAIFYPFTAVAEQMSPGERQRLLLAAVCLRRPTLVFLDEATSQLSEEDEAQAYSSLAKYGVRSL</sequence>
<dbReference type="Proteomes" id="UP000784294">
    <property type="component" value="Unassembled WGS sequence"/>
</dbReference>
<dbReference type="SUPFAM" id="SSF52540">
    <property type="entry name" value="P-loop containing nucleoside triphosphate hydrolases"/>
    <property type="match status" value="1"/>
</dbReference>
<evidence type="ECO:0000313" key="2">
    <source>
        <dbReference type="Proteomes" id="UP000784294"/>
    </source>
</evidence>